<dbReference type="Proteomes" id="UP001596435">
    <property type="component" value="Unassembled WGS sequence"/>
</dbReference>
<accession>A0ABW2G802</accession>
<keyword evidence="3" id="KW-1185">Reference proteome</keyword>
<comment type="caution">
    <text evidence="2">The sequence shown here is derived from an EMBL/GenBank/DDBJ whole genome shotgun (WGS) entry which is preliminary data.</text>
</comment>
<gene>
    <name evidence="2" type="ORF">ACFQMG_34640</name>
</gene>
<organism evidence="2 3">
    <name type="scientific">Kitasatospora paranensis</name>
    <dbReference type="NCBI Taxonomy" id="258053"/>
    <lineage>
        <taxon>Bacteria</taxon>
        <taxon>Bacillati</taxon>
        <taxon>Actinomycetota</taxon>
        <taxon>Actinomycetes</taxon>
        <taxon>Kitasatosporales</taxon>
        <taxon>Streptomycetaceae</taxon>
        <taxon>Kitasatospora</taxon>
    </lineage>
</organism>
<evidence type="ECO:0000313" key="2">
    <source>
        <dbReference type="EMBL" id="MFC7184702.1"/>
    </source>
</evidence>
<proteinExistence type="predicted"/>
<reference evidence="3" key="1">
    <citation type="journal article" date="2019" name="Int. J. Syst. Evol. Microbiol.">
        <title>The Global Catalogue of Microorganisms (GCM) 10K type strain sequencing project: providing services to taxonomists for standard genome sequencing and annotation.</title>
        <authorList>
            <consortium name="The Broad Institute Genomics Platform"/>
            <consortium name="The Broad Institute Genome Sequencing Center for Infectious Disease"/>
            <person name="Wu L."/>
            <person name="Ma J."/>
        </authorList>
    </citation>
    <scope>NUCLEOTIDE SEQUENCE [LARGE SCALE GENOMIC DNA]</scope>
    <source>
        <strain evidence="3">CGMCC 1.12859</strain>
    </source>
</reference>
<sequence length="150" mass="16051">MTRYDTSERGSRHDTVRNRRHSPARRADLLPGSRRADPAAKAEVAVTPADQVPWFNRVARAAFDEVPEREAGACTGQTPARGAFAARHRCCEAPPTLQALGARHAAGGGSDQWIAVCGDGGLVEEATGRPLWHATASLAARTVRQALLHP</sequence>
<feature type="region of interest" description="Disordered" evidence="1">
    <location>
        <begin position="1"/>
        <end position="44"/>
    </location>
</feature>
<name>A0ABW2G802_9ACTN</name>
<evidence type="ECO:0000256" key="1">
    <source>
        <dbReference type="SAM" id="MobiDB-lite"/>
    </source>
</evidence>
<dbReference type="RefSeq" id="WP_345709432.1">
    <property type="nucleotide sequence ID" value="NZ_BAABKV010000001.1"/>
</dbReference>
<dbReference type="EMBL" id="JBHTAJ010000115">
    <property type="protein sequence ID" value="MFC7184702.1"/>
    <property type="molecule type" value="Genomic_DNA"/>
</dbReference>
<feature type="compositionally biased region" description="Basic and acidic residues" evidence="1">
    <location>
        <begin position="1"/>
        <end position="17"/>
    </location>
</feature>
<evidence type="ECO:0000313" key="3">
    <source>
        <dbReference type="Proteomes" id="UP001596435"/>
    </source>
</evidence>
<protein>
    <submittedName>
        <fullName evidence="2">Uncharacterized protein</fullName>
    </submittedName>
</protein>